<dbReference type="PROSITE" id="PS00061">
    <property type="entry name" value="ADH_SHORT"/>
    <property type="match status" value="1"/>
</dbReference>
<feature type="domain" description="Ketoreductase" evidence="3">
    <location>
        <begin position="7"/>
        <end position="184"/>
    </location>
</feature>
<sequence>MTSQAGRIALITGASRGIGRACALGLAKAGAQVIACARSKAGLEELDDEIFAATGQHATLIPFDITDGDAFDRLSAVLFERFGRIDAVVHAAAISGTLSPVTHHEPKDFDKIVTVNLSATWRLLRALEPLLRQSTAGRAIFFTTSESVTAGRAFWGPYGATKAAMETLVRAWADEVEITPIRAAILSPGAMRTRMRASAYPGEDPQSLPHPNEIVPLILELADASKVPPLETVSFPSWKTQAATIA</sequence>
<dbReference type="RefSeq" id="WP_018080014.1">
    <property type="nucleotide sequence ID" value="NZ_AQWM01000001.1"/>
</dbReference>
<proteinExistence type="inferred from homology"/>
<dbReference type="Proteomes" id="UP000017837">
    <property type="component" value="Unassembled WGS sequence"/>
</dbReference>
<dbReference type="Pfam" id="PF00106">
    <property type="entry name" value="adh_short"/>
    <property type="match status" value="1"/>
</dbReference>
<dbReference type="Gene3D" id="3.40.50.720">
    <property type="entry name" value="NAD(P)-binding Rossmann-like Domain"/>
    <property type="match status" value="1"/>
</dbReference>
<evidence type="ECO:0000256" key="2">
    <source>
        <dbReference type="ARBA" id="ARBA00023002"/>
    </source>
</evidence>
<dbReference type="PATRIC" id="fig|1121022.4.peg.484"/>
<evidence type="ECO:0000313" key="4">
    <source>
        <dbReference type="EMBL" id="ESQ94387.1"/>
    </source>
</evidence>
<name>V4PK76_9CAUL</name>
<reference evidence="4 5" key="1">
    <citation type="journal article" date="2014" name="Nature">
        <title>Sequential evolution of bacterial morphology by co-option of a developmental regulator.</title>
        <authorList>
            <person name="Jiang C."/>
            <person name="Brown P.J."/>
            <person name="Ducret A."/>
            <person name="Brun Y.V."/>
        </authorList>
    </citation>
    <scope>NUCLEOTIDE SEQUENCE [LARGE SCALE GENOMIC DNA]</scope>
    <source>
        <strain evidence="4 5">DSM 16100</strain>
    </source>
</reference>
<comment type="caution">
    <text evidence="4">The sequence shown here is derived from an EMBL/GenBank/DDBJ whole genome shotgun (WGS) entry which is preliminary data.</text>
</comment>
<gene>
    <name evidence="4" type="ORF">ABENE_02455</name>
</gene>
<dbReference type="EMBL" id="AWGB01000004">
    <property type="protein sequence ID" value="ESQ94387.1"/>
    <property type="molecule type" value="Genomic_DNA"/>
</dbReference>
<dbReference type="InterPro" id="IPR020904">
    <property type="entry name" value="Sc_DH/Rdtase_CS"/>
</dbReference>
<dbReference type="GO" id="GO:0016020">
    <property type="term" value="C:membrane"/>
    <property type="evidence" value="ECO:0007669"/>
    <property type="project" value="TreeGrafter"/>
</dbReference>
<dbReference type="InterPro" id="IPR036291">
    <property type="entry name" value="NAD(P)-bd_dom_sf"/>
</dbReference>
<keyword evidence="5" id="KW-1185">Reference proteome</keyword>
<keyword evidence="2" id="KW-0560">Oxidoreductase</keyword>
<evidence type="ECO:0000259" key="3">
    <source>
        <dbReference type="SMART" id="SM00822"/>
    </source>
</evidence>
<dbReference type="OrthoDB" id="9790785at2"/>
<dbReference type="InterPro" id="IPR057326">
    <property type="entry name" value="KR_dom"/>
</dbReference>
<organism evidence="4 5">
    <name type="scientific">Asticcacaulis benevestitus DSM 16100 = ATCC BAA-896</name>
    <dbReference type="NCBI Taxonomy" id="1121022"/>
    <lineage>
        <taxon>Bacteria</taxon>
        <taxon>Pseudomonadati</taxon>
        <taxon>Pseudomonadota</taxon>
        <taxon>Alphaproteobacteria</taxon>
        <taxon>Caulobacterales</taxon>
        <taxon>Caulobacteraceae</taxon>
        <taxon>Asticcacaulis</taxon>
    </lineage>
</organism>
<protein>
    <submittedName>
        <fullName evidence="4">Short-chain dehydrogenase</fullName>
    </submittedName>
</protein>
<dbReference type="GO" id="GO:0016491">
    <property type="term" value="F:oxidoreductase activity"/>
    <property type="evidence" value="ECO:0007669"/>
    <property type="project" value="UniProtKB-KW"/>
</dbReference>
<comment type="similarity">
    <text evidence="1">Belongs to the short-chain dehydrogenases/reductases (SDR) family.</text>
</comment>
<dbReference type="PRINTS" id="PR00081">
    <property type="entry name" value="GDHRDH"/>
</dbReference>
<dbReference type="eggNOG" id="COG1028">
    <property type="taxonomic scope" value="Bacteria"/>
</dbReference>
<evidence type="ECO:0000256" key="1">
    <source>
        <dbReference type="ARBA" id="ARBA00006484"/>
    </source>
</evidence>
<dbReference type="SMART" id="SM00822">
    <property type="entry name" value="PKS_KR"/>
    <property type="match status" value="1"/>
</dbReference>
<accession>V4PK76</accession>
<dbReference type="PANTHER" id="PTHR44196:SF4">
    <property type="entry name" value="SHORT CHAIN DEHYDROGENASE"/>
    <property type="match status" value="1"/>
</dbReference>
<dbReference type="PANTHER" id="PTHR44196">
    <property type="entry name" value="DEHYDROGENASE/REDUCTASE SDR FAMILY MEMBER 7B"/>
    <property type="match status" value="1"/>
</dbReference>
<dbReference type="InterPro" id="IPR002347">
    <property type="entry name" value="SDR_fam"/>
</dbReference>
<dbReference type="SUPFAM" id="SSF51735">
    <property type="entry name" value="NAD(P)-binding Rossmann-fold domains"/>
    <property type="match status" value="1"/>
</dbReference>
<dbReference type="STRING" id="1121022.GCA_000376105_00336"/>
<evidence type="ECO:0000313" key="5">
    <source>
        <dbReference type="Proteomes" id="UP000017837"/>
    </source>
</evidence>
<dbReference type="AlphaFoldDB" id="V4PK76"/>